<dbReference type="Proteomes" id="UP000284892">
    <property type="component" value="Unassembled WGS sequence"/>
</dbReference>
<dbReference type="SUPFAM" id="SSF55874">
    <property type="entry name" value="ATPase domain of HSP90 chaperone/DNA topoisomerase II/histidine kinase"/>
    <property type="match status" value="1"/>
</dbReference>
<dbReference type="OrthoDB" id="977000at2"/>
<feature type="signal peptide" evidence="9">
    <location>
        <begin position="1"/>
        <end position="18"/>
    </location>
</feature>
<dbReference type="SMART" id="SM00387">
    <property type="entry name" value="HATPase_c"/>
    <property type="match status" value="1"/>
</dbReference>
<evidence type="ECO:0000256" key="7">
    <source>
        <dbReference type="SAM" id="Coils"/>
    </source>
</evidence>
<dbReference type="PROSITE" id="PS50293">
    <property type="entry name" value="TPR_REGION"/>
    <property type="match status" value="1"/>
</dbReference>
<evidence type="ECO:0000256" key="6">
    <source>
        <dbReference type="PROSITE-ProRule" id="PRU00339"/>
    </source>
</evidence>
<accession>A0A420DW70</accession>
<keyword evidence="7" id="KW-0175">Coiled coil</keyword>
<evidence type="ECO:0000256" key="5">
    <source>
        <dbReference type="ARBA" id="ARBA00023012"/>
    </source>
</evidence>
<comment type="caution">
    <text evidence="11">The sequence shown here is derived from an EMBL/GenBank/DDBJ whole genome shotgun (WGS) entry which is preliminary data.</text>
</comment>
<dbReference type="RefSeq" id="WP_120199685.1">
    <property type="nucleotide sequence ID" value="NZ_RAQJ01000001.1"/>
</dbReference>
<evidence type="ECO:0000259" key="10">
    <source>
        <dbReference type="PROSITE" id="PS50109"/>
    </source>
</evidence>
<evidence type="ECO:0000313" key="12">
    <source>
        <dbReference type="Proteomes" id="UP000284892"/>
    </source>
</evidence>
<protein>
    <recommendedName>
        <fullName evidence="2">histidine kinase</fullName>
        <ecNumber evidence="2">2.7.13.3</ecNumber>
    </recommendedName>
</protein>
<feature type="repeat" description="TPR" evidence="6">
    <location>
        <begin position="192"/>
        <end position="225"/>
    </location>
</feature>
<dbReference type="SMART" id="SM00028">
    <property type="entry name" value="TPR"/>
    <property type="match status" value="3"/>
</dbReference>
<proteinExistence type="predicted"/>
<keyword evidence="6" id="KW-0802">TPR repeat</keyword>
<dbReference type="PROSITE" id="PS50109">
    <property type="entry name" value="HIS_KIN"/>
    <property type="match status" value="1"/>
</dbReference>
<dbReference type="EMBL" id="RAQJ01000001">
    <property type="protein sequence ID" value="RKE98474.1"/>
    <property type="molecule type" value="Genomic_DNA"/>
</dbReference>
<feature type="chain" id="PRO_5019070570" description="histidine kinase" evidence="9">
    <location>
        <begin position="19"/>
        <end position="676"/>
    </location>
</feature>
<dbReference type="EC" id="2.7.13.3" evidence="2"/>
<keyword evidence="9" id="KW-0732">Signal</keyword>
<dbReference type="InterPro" id="IPR019734">
    <property type="entry name" value="TPR_rpt"/>
</dbReference>
<reference evidence="11 12" key="1">
    <citation type="submission" date="2018-09" db="EMBL/GenBank/DDBJ databases">
        <title>Genomic Encyclopedia of Archaeal and Bacterial Type Strains, Phase II (KMG-II): from individual species to whole genera.</title>
        <authorList>
            <person name="Goeker M."/>
        </authorList>
    </citation>
    <scope>NUCLEOTIDE SEQUENCE [LARGE SCALE GENOMIC DNA]</scope>
    <source>
        <strain evidence="11 12">DSM 26283</strain>
    </source>
</reference>
<dbReference type="PANTHER" id="PTHR24421">
    <property type="entry name" value="NITRATE/NITRITE SENSOR PROTEIN NARX-RELATED"/>
    <property type="match status" value="1"/>
</dbReference>
<keyword evidence="8" id="KW-0812">Transmembrane</keyword>
<keyword evidence="8" id="KW-0472">Membrane</keyword>
<sequence length="676" mass="78082">MRLLIFFIFLCLAIKSLAQENNSTSELDSILFYRSLSKDPNLPLEEKLTYSIKSSRLAHHSRVDTTILNSDKRLSVLYYLTENYNAFKEINHQNLELANKLKDSSSIVIAYHNLAIYHDASSQNDSAYYYYSKALKLYNKQGQFEKEAQILVNISYLQQYDKDYFGSEENTVRAIKIFTSLPESEAVLDQLWILYNQIGIISFKLNNYEKALEYYNKALEISEKMDGEVGYYNTLYSKNNQAIVYRKIEDLDKSIELYQSVIDENDLDVNDPSFYALTLGNLAYAKSLKKDKDIKEVNDIFKLAYKISDTIQDPLTKLGVAIDYSRFYLAIEKKDSALHYANLSYKLSKELSSNDLVLESLLLLSKLEDAEKSNDYLNMHIKLSDSLLNVERNVRNKYARIELETEELEQENERISQQKLWLSAVSIALLITLTLVYIIITQRAKNKELKFIQDQQKANEEIYNLMLSQQDKVDEARANEKKRISEELHDGILGRLFGTRLSLDSLNFSEGKEAITNRANYIGELKIIEQDIRQISHDLNTDFVSGSGFMDIVSELIEKQAKAYQLKYDFNFTDDINWEFVPNKTKINIYRVIQESLQNIYKHANAKQVKISFQLKNNVICLAITDDGEGFDVTKSKKGIGLKNINSRVDELEGKVEFNSKLDEGTTVEIKIPYSN</sequence>
<evidence type="ECO:0000256" key="8">
    <source>
        <dbReference type="SAM" id="Phobius"/>
    </source>
</evidence>
<dbReference type="SUPFAM" id="SSF48452">
    <property type="entry name" value="TPR-like"/>
    <property type="match status" value="2"/>
</dbReference>
<keyword evidence="8" id="KW-1133">Transmembrane helix</keyword>
<dbReference type="Pfam" id="PF02518">
    <property type="entry name" value="HATPase_c"/>
    <property type="match status" value="1"/>
</dbReference>
<dbReference type="PROSITE" id="PS50005">
    <property type="entry name" value="TPR"/>
    <property type="match status" value="1"/>
</dbReference>
<keyword evidence="5" id="KW-0902">Two-component regulatory system</keyword>
<dbReference type="InterPro" id="IPR050482">
    <property type="entry name" value="Sensor_HK_TwoCompSys"/>
</dbReference>
<dbReference type="Gene3D" id="1.25.40.10">
    <property type="entry name" value="Tetratricopeptide repeat domain"/>
    <property type="match status" value="2"/>
</dbReference>
<dbReference type="GO" id="GO:0000160">
    <property type="term" value="P:phosphorelay signal transduction system"/>
    <property type="evidence" value="ECO:0007669"/>
    <property type="project" value="UniProtKB-KW"/>
</dbReference>
<dbReference type="InterPro" id="IPR003594">
    <property type="entry name" value="HATPase_dom"/>
</dbReference>
<feature type="domain" description="Histidine kinase" evidence="10">
    <location>
        <begin position="589"/>
        <end position="676"/>
    </location>
</feature>
<dbReference type="InterPro" id="IPR036890">
    <property type="entry name" value="HATPase_C_sf"/>
</dbReference>
<comment type="catalytic activity">
    <reaction evidence="1">
        <text>ATP + protein L-histidine = ADP + protein N-phospho-L-histidine.</text>
        <dbReference type="EC" id="2.7.13.3"/>
    </reaction>
</comment>
<name>A0A420DW70_9FLAO</name>
<dbReference type="GO" id="GO:0004673">
    <property type="term" value="F:protein histidine kinase activity"/>
    <property type="evidence" value="ECO:0007669"/>
    <property type="project" value="UniProtKB-EC"/>
</dbReference>
<evidence type="ECO:0000256" key="4">
    <source>
        <dbReference type="ARBA" id="ARBA00022777"/>
    </source>
</evidence>
<organism evidence="11 12">
    <name type="scientific">Ichthyenterobacterium magnum</name>
    <dbReference type="NCBI Taxonomy" id="1230530"/>
    <lineage>
        <taxon>Bacteria</taxon>
        <taxon>Pseudomonadati</taxon>
        <taxon>Bacteroidota</taxon>
        <taxon>Flavobacteriia</taxon>
        <taxon>Flavobacteriales</taxon>
        <taxon>Flavobacteriaceae</taxon>
        <taxon>Ichthyenterobacterium</taxon>
    </lineage>
</organism>
<dbReference type="InterPro" id="IPR005467">
    <property type="entry name" value="His_kinase_dom"/>
</dbReference>
<dbReference type="AlphaFoldDB" id="A0A420DW70"/>
<evidence type="ECO:0000256" key="1">
    <source>
        <dbReference type="ARBA" id="ARBA00000085"/>
    </source>
</evidence>
<dbReference type="CDD" id="cd16917">
    <property type="entry name" value="HATPase_UhpB-NarQ-NarX-like"/>
    <property type="match status" value="1"/>
</dbReference>
<dbReference type="InterPro" id="IPR011990">
    <property type="entry name" value="TPR-like_helical_dom_sf"/>
</dbReference>
<keyword evidence="4 11" id="KW-0418">Kinase</keyword>
<evidence type="ECO:0000256" key="3">
    <source>
        <dbReference type="ARBA" id="ARBA00022679"/>
    </source>
</evidence>
<dbReference type="Gene3D" id="3.30.565.10">
    <property type="entry name" value="Histidine kinase-like ATPase, C-terminal domain"/>
    <property type="match status" value="1"/>
</dbReference>
<feature type="transmembrane region" description="Helical" evidence="8">
    <location>
        <begin position="420"/>
        <end position="440"/>
    </location>
</feature>
<keyword evidence="3" id="KW-0808">Transferase</keyword>
<dbReference type="PANTHER" id="PTHR24421:SF10">
    <property type="entry name" value="NITRATE_NITRITE SENSOR PROTEIN NARQ"/>
    <property type="match status" value="1"/>
</dbReference>
<feature type="coiled-coil region" evidence="7">
    <location>
        <begin position="391"/>
        <end position="418"/>
    </location>
</feature>
<evidence type="ECO:0000313" key="11">
    <source>
        <dbReference type="EMBL" id="RKE98474.1"/>
    </source>
</evidence>
<keyword evidence="12" id="KW-1185">Reference proteome</keyword>
<evidence type="ECO:0000256" key="2">
    <source>
        <dbReference type="ARBA" id="ARBA00012438"/>
    </source>
</evidence>
<dbReference type="Pfam" id="PF13424">
    <property type="entry name" value="TPR_12"/>
    <property type="match status" value="1"/>
</dbReference>
<gene>
    <name evidence="11" type="ORF">BXY80_0562</name>
</gene>
<evidence type="ECO:0000256" key="9">
    <source>
        <dbReference type="SAM" id="SignalP"/>
    </source>
</evidence>